<dbReference type="InterPro" id="IPR036390">
    <property type="entry name" value="WH_DNA-bd_sf"/>
</dbReference>
<protein>
    <submittedName>
        <fullName evidence="5">Crp/Fnr family transcriptional regulator</fullName>
    </submittedName>
</protein>
<dbReference type="SMART" id="SM00419">
    <property type="entry name" value="HTH_CRP"/>
    <property type="match status" value="1"/>
</dbReference>
<evidence type="ECO:0000313" key="6">
    <source>
        <dbReference type="Proteomes" id="UP001528673"/>
    </source>
</evidence>
<dbReference type="EMBL" id="JAQSIP010000002">
    <property type="protein sequence ID" value="MDD0838061.1"/>
    <property type="molecule type" value="Genomic_DNA"/>
</dbReference>
<dbReference type="RefSeq" id="WP_273949516.1">
    <property type="nucleotide sequence ID" value="NZ_JAQSIP010000002.1"/>
</dbReference>
<dbReference type="SUPFAM" id="SSF51206">
    <property type="entry name" value="cAMP-binding domain-like"/>
    <property type="match status" value="1"/>
</dbReference>
<keyword evidence="1" id="KW-0805">Transcription regulation</keyword>
<dbReference type="InterPro" id="IPR018490">
    <property type="entry name" value="cNMP-bd_dom_sf"/>
</dbReference>
<dbReference type="Pfam" id="PF13545">
    <property type="entry name" value="HTH_Crp_2"/>
    <property type="match status" value="1"/>
</dbReference>
<evidence type="ECO:0000256" key="3">
    <source>
        <dbReference type="ARBA" id="ARBA00023163"/>
    </source>
</evidence>
<sequence length="245" mass="27537">MKVLSTGRMYARDLIGKSKWFSTWSSVDIDDFFIKSELRSYSKFDLLYQDYRAEELIFLVTGSAWACLRNEQGLVRFGLVQSSILIGLSQLLGKTFSDEPCYEFYVAEDALALAIPTAVLKQRLAARPVLWQTVAEAAILYQRHCIKLALLLYAGPTKERLISALFQFGVSASIRSSDLNEGGVHISQEDLAVLIQASRQHVNRALKELEAEGVIALGYKRIDILNPTELERRALARLLYQSPGD</sequence>
<dbReference type="SUPFAM" id="SSF46785">
    <property type="entry name" value="Winged helix' DNA-binding domain"/>
    <property type="match status" value="1"/>
</dbReference>
<evidence type="ECO:0000256" key="2">
    <source>
        <dbReference type="ARBA" id="ARBA00023125"/>
    </source>
</evidence>
<keyword evidence="2" id="KW-0238">DNA-binding</keyword>
<evidence type="ECO:0000259" key="4">
    <source>
        <dbReference type="PROSITE" id="PS51063"/>
    </source>
</evidence>
<evidence type="ECO:0000256" key="1">
    <source>
        <dbReference type="ARBA" id="ARBA00023015"/>
    </source>
</evidence>
<dbReference type="InterPro" id="IPR012318">
    <property type="entry name" value="HTH_CRP"/>
</dbReference>
<dbReference type="Gene3D" id="2.60.120.10">
    <property type="entry name" value="Jelly Rolls"/>
    <property type="match status" value="1"/>
</dbReference>
<proteinExistence type="predicted"/>
<name>A0ABT5MX85_9BURK</name>
<dbReference type="InterPro" id="IPR014710">
    <property type="entry name" value="RmlC-like_jellyroll"/>
</dbReference>
<accession>A0ABT5MX85</accession>
<dbReference type="PROSITE" id="PS51063">
    <property type="entry name" value="HTH_CRP_2"/>
    <property type="match status" value="1"/>
</dbReference>
<dbReference type="Proteomes" id="UP001528673">
    <property type="component" value="Unassembled WGS sequence"/>
</dbReference>
<reference evidence="5 6" key="1">
    <citation type="submission" date="2023-02" db="EMBL/GenBank/DDBJ databases">
        <title>Bacterial whole genomic sequence of Curvibacter sp. HBC61.</title>
        <authorList>
            <person name="Le V."/>
            <person name="Ko S.-R."/>
            <person name="Ahn C.-Y."/>
            <person name="Oh H.-M."/>
        </authorList>
    </citation>
    <scope>NUCLEOTIDE SEQUENCE [LARGE SCALE GENOMIC DNA]</scope>
    <source>
        <strain evidence="5 6">HBC61</strain>
    </source>
</reference>
<feature type="domain" description="HTH crp-type" evidence="4">
    <location>
        <begin position="155"/>
        <end position="228"/>
    </location>
</feature>
<keyword evidence="6" id="KW-1185">Reference proteome</keyword>
<evidence type="ECO:0000313" key="5">
    <source>
        <dbReference type="EMBL" id="MDD0838061.1"/>
    </source>
</evidence>
<keyword evidence="3" id="KW-0804">Transcription</keyword>
<comment type="caution">
    <text evidence="5">The sequence shown here is derived from an EMBL/GenBank/DDBJ whole genome shotgun (WGS) entry which is preliminary data.</text>
</comment>
<organism evidence="5 6">
    <name type="scientific">Curvibacter cyanobacteriorum</name>
    <dbReference type="NCBI Taxonomy" id="3026422"/>
    <lineage>
        <taxon>Bacteria</taxon>
        <taxon>Pseudomonadati</taxon>
        <taxon>Pseudomonadota</taxon>
        <taxon>Betaproteobacteria</taxon>
        <taxon>Burkholderiales</taxon>
        <taxon>Comamonadaceae</taxon>
        <taxon>Curvibacter</taxon>
    </lineage>
</organism>
<gene>
    <name evidence="5" type="ORF">PSQ40_05705</name>
</gene>